<dbReference type="Pfam" id="PF00561">
    <property type="entry name" value="Abhydrolase_1"/>
    <property type="match status" value="1"/>
</dbReference>
<dbReference type="AlphaFoldDB" id="A0A4S3M2M9"/>
<dbReference type="InterPro" id="IPR029058">
    <property type="entry name" value="AB_hydrolase_fold"/>
</dbReference>
<dbReference type="SUPFAM" id="SSF53474">
    <property type="entry name" value="alpha/beta-Hydrolases"/>
    <property type="match status" value="1"/>
</dbReference>
<accession>A0A4S3M2M9</accession>
<dbReference type="OrthoDB" id="252464at2"/>
<dbReference type="PANTHER" id="PTHR43798:SF31">
    <property type="entry name" value="AB HYDROLASE SUPERFAMILY PROTEIN YCLE"/>
    <property type="match status" value="1"/>
</dbReference>
<dbReference type="PANTHER" id="PTHR43798">
    <property type="entry name" value="MONOACYLGLYCEROL LIPASE"/>
    <property type="match status" value="1"/>
</dbReference>
<sequence length="259" mass="29064">MELAYKGTQIFYTDEGKGTAVILLHGFLENSSIWEGLKSHLVERNRVVCIDLLGHGATGCLGYMHTMTMMAEAVKAVLDHLRLRKVVLAGHSMGGYVALAFAEMYADHVKGLALVNSTPLPDSDEKKRNRDRAIAAVKQNHKSFIRVAVANLFRPKNRKIFAREIGVLKKEALKTPLQGIVAALEGMKIRPDREVLMHFTPYPKMVVLGKKDPVMDVELLRNRLKYTDVEVVVYPDGHMSYLENSAVLQQDLGIWLKKI</sequence>
<dbReference type="RefSeq" id="WP_136334882.1">
    <property type="nucleotide sequence ID" value="NZ_QXMP01000001.1"/>
</dbReference>
<dbReference type="InterPro" id="IPR050266">
    <property type="entry name" value="AB_hydrolase_sf"/>
</dbReference>
<dbReference type="InterPro" id="IPR000073">
    <property type="entry name" value="AB_hydrolase_1"/>
</dbReference>
<evidence type="ECO:0000256" key="1">
    <source>
        <dbReference type="ARBA" id="ARBA00022801"/>
    </source>
</evidence>
<keyword evidence="4" id="KW-1185">Reference proteome</keyword>
<dbReference type="EMBL" id="SSMC01000001">
    <property type="protein sequence ID" value="THD69392.1"/>
    <property type="molecule type" value="Genomic_DNA"/>
</dbReference>
<comment type="caution">
    <text evidence="3">The sequence shown here is derived from an EMBL/GenBank/DDBJ whole genome shotgun (WGS) entry which is preliminary data.</text>
</comment>
<reference evidence="3 4" key="1">
    <citation type="submission" date="2019-04" db="EMBL/GenBank/DDBJ databases">
        <title>Draft genome sequence of Robertkochia marina CC-AMO-30D.</title>
        <authorList>
            <person name="Hameed A."/>
            <person name="Lin S.-Y."/>
            <person name="Shahina M."/>
            <person name="Lai W.-A."/>
            <person name="Young C.-C."/>
        </authorList>
    </citation>
    <scope>NUCLEOTIDE SEQUENCE [LARGE SCALE GENOMIC DNA]</scope>
    <source>
        <strain evidence="3 4">CC-AMO-30D</strain>
    </source>
</reference>
<evidence type="ECO:0000259" key="2">
    <source>
        <dbReference type="Pfam" id="PF00561"/>
    </source>
</evidence>
<proteinExistence type="predicted"/>
<feature type="domain" description="AB hydrolase-1" evidence="2">
    <location>
        <begin position="20"/>
        <end position="244"/>
    </location>
</feature>
<evidence type="ECO:0000313" key="4">
    <source>
        <dbReference type="Proteomes" id="UP000305939"/>
    </source>
</evidence>
<dbReference type="GO" id="GO:0016020">
    <property type="term" value="C:membrane"/>
    <property type="evidence" value="ECO:0007669"/>
    <property type="project" value="TreeGrafter"/>
</dbReference>
<keyword evidence="1 3" id="KW-0378">Hydrolase</keyword>
<dbReference type="Proteomes" id="UP000305939">
    <property type="component" value="Unassembled WGS sequence"/>
</dbReference>
<dbReference type="Gene3D" id="3.40.50.1820">
    <property type="entry name" value="alpha/beta hydrolase"/>
    <property type="match status" value="1"/>
</dbReference>
<dbReference type="PRINTS" id="PR00111">
    <property type="entry name" value="ABHYDROLASE"/>
</dbReference>
<dbReference type="GO" id="GO:0016787">
    <property type="term" value="F:hydrolase activity"/>
    <property type="evidence" value="ECO:0007669"/>
    <property type="project" value="UniProtKB-KW"/>
</dbReference>
<evidence type="ECO:0000313" key="3">
    <source>
        <dbReference type="EMBL" id="THD69392.1"/>
    </source>
</evidence>
<organism evidence="3 4">
    <name type="scientific">Robertkochia marina</name>
    <dbReference type="NCBI Taxonomy" id="1227945"/>
    <lineage>
        <taxon>Bacteria</taxon>
        <taxon>Pseudomonadati</taxon>
        <taxon>Bacteroidota</taxon>
        <taxon>Flavobacteriia</taxon>
        <taxon>Flavobacteriales</taxon>
        <taxon>Flavobacteriaceae</taxon>
        <taxon>Robertkochia</taxon>
    </lineage>
</organism>
<protein>
    <submittedName>
        <fullName evidence="3">Alpha/beta hydrolase</fullName>
    </submittedName>
</protein>
<gene>
    <name evidence="3" type="ORF">E7Z59_03430</name>
</gene>
<name>A0A4S3M2M9_9FLAO</name>